<proteinExistence type="predicted"/>
<dbReference type="Gene3D" id="1.10.357.10">
    <property type="entry name" value="Tetracycline Repressor, domain 2"/>
    <property type="match status" value="1"/>
</dbReference>
<dbReference type="InterPro" id="IPR036271">
    <property type="entry name" value="Tet_transcr_reg_TetR-rel_C_sf"/>
</dbReference>
<dbReference type="Pfam" id="PF16925">
    <property type="entry name" value="TetR_C_13"/>
    <property type="match status" value="1"/>
</dbReference>
<sequence>MAKRTPVVRKLGRPRDVDSSDTRQKLLEVARRIFARDGYGATTNRSIADEAGITTGAIYHYFPSKAELYVGVYEVVLKIVADNFDAAIAAPGSLLVRFSRALDTASNLNRSDSSIAGFLVGVPRELQRHPELTDLIRALRTHAPTFVARLVSEAAAAGELRPDVQPRAVEDLLNAVLSGLATFSTVSGDAERHHGSIRALQQLLAGELVAPA</sequence>
<accession>A0A6J6YNV5</accession>
<dbReference type="PRINTS" id="PR00455">
    <property type="entry name" value="HTHTETR"/>
</dbReference>
<dbReference type="PANTHER" id="PTHR30055:SF226">
    <property type="entry name" value="HTH-TYPE TRANSCRIPTIONAL REGULATOR PKSA"/>
    <property type="match status" value="1"/>
</dbReference>
<dbReference type="GO" id="GO:0003700">
    <property type="term" value="F:DNA-binding transcription factor activity"/>
    <property type="evidence" value="ECO:0007669"/>
    <property type="project" value="TreeGrafter"/>
</dbReference>
<dbReference type="PANTHER" id="PTHR30055">
    <property type="entry name" value="HTH-TYPE TRANSCRIPTIONAL REGULATOR RUTR"/>
    <property type="match status" value="1"/>
</dbReference>
<dbReference type="InterPro" id="IPR050109">
    <property type="entry name" value="HTH-type_TetR-like_transc_reg"/>
</dbReference>
<dbReference type="InterPro" id="IPR011075">
    <property type="entry name" value="TetR_C"/>
</dbReference>
<evidence type="ECO:0000256" key="3">
    <source>
        <dbReference type="ARBA" id="ARBA00023163"/>
    </source>
</evidence>
<dbReference type="InterPro" id="IPR009057">
    <property type="entry name" value="Homeodomain-like_sf"/>
</dbReference>
<dbReference type="EMBL" id="CAFAAI010000270">
    <property type="protein sequence ID" value="CAB4808826.1"/>
    <property type="molecule type" value="Genomic_DNA"/>
</dbReference>
<organism evidence="5">
    <name type="scientific">freshwater metagenome</name>
    <dbReference type="NCBI Taxonomy" id="449393"/>
    <lineage>
        <taxon>unclassified sequences</taxon>
        <taxon>metagenomes</taxon>
        <taxon>ecological metagenomes</taxon>
    </lineage>
</organism>
<reference evidence="5" key="1">
    <citation type="submission" date="2020-05" db="EMBL/GenBank/DDBJ databases">
        <authorList>
            <person name="Chiriac C."/>
            <person name="Salcher M."/>
            <person name="Ghai R."/>
            <person name="Kavagutti S V."/>
        </authorList>
    </citation>
    <scope>NUCLEOTIDE SEQUENCE</scope>
</reference>
<dbReference type="InterPro" id="IPR001647">
    <property type="entry name" value="HTH_TetR"/>
</dbReference>
<evidence type="ECO:0000256" key="2">
    <source>
        <dbReference type="ARBA" id="ARBA00023125"/>
    </source>
</evidence>
<evidence type="ECO:0000256" key="1">
    <source>
        <dbReference type="ARBA" id="ARBA00023015"/>
    </source>
</evidence>
<dbReference type="SUPFAM" id="SSF48498">
    <property type="entry name" value="Tetracyclin repressor-like, C-terminal domain"/>
    <property type="match status" value="1"/>
</dbReference>
<dbReference type="SUPFAM" id="SSF46689">
    <property type="entry name" value="Homeodomain-like"/>
    <property type="match status" value="1"/>
</dbReference>
<dbReference type="PROSITE" id="PS50977">
    <property type="entry name" value="HTH_TETR_2"/>
    <property type="match status" value="1"/>
</dbReference>
<protein>
    <submittedName>
        <fullName evidence="5">Unannotated protein</fullName>
    </submittedName>
</protein>
<keyword evidence="3" id="KW-0804">Transcription</keyword>
<feature type="domain" description="HTH tetR-type" evidence="4">
    <location>
        <begin position="20"/>
        <end position="80"/>
    </location>
</feature>
<dbReference type="GO" id="GO:0000976">
    <property type="term" value="F:transcription cis-regulatory region binding"/>
    <property type="evidence" value="ECO:0007669"/>
    <property type="project" value="TreeGrafter"/>
</dbReference>
<gene>
    <name evidence="5" type="ORF">UFOPK2992_01438</name>
</gene>
<keyword evidence="2" id="KW-0238">DNA-binding</keyword>
<keyword evidence="1" id="KW-0805">Transcription regulation</keyword>
<evidence type="ECO:0000259" key="4">
    <source>
        <dbReference type="PROSITE" id="PS50977"/>
    </source>
</evidence>
<evidence type="ECO:0000313" key="5">
    <source>
        <dbReference type="EMBL" id="CAB4808826.1"/>
    </source>
</evidence>
<dbReference type="Pfam" id="PF00440">
    <property type="entry name" value="TetR_N"/>
    <property type="match status" value="1"/>
</dbReference>
<dbReference type="AlphaFoldDB" id="A0A6J6YNV5"/>
<name>A0A6J6YNV5_9ZZZZ</name>